<evidence type="ECO:0000313" key="2">
    <source>
        <dbReference type="EMBL" id="CAI4032767.1"/>
    </source>
</evidence>
<feature type="domain" description="PepSY" evidence="1">
    <location>
        <begin position="43"/>
        <end position="100"/>
    </location>
</feature>
<dbReference type="Pfam" id="PF03413">
    <property type="entry name" value="PepSY"/>
    <property type="match status" value="1"/>
</dbReference>
<protein>
    <submittedName>
        <fullName evidence="2">PepSY domain-containing protein</fullName>
    </submittedName>
</protein>
<dbReference type="Gene3D" id="3.10.450.40">
    <property type="match status" value="1"/>
</dbReference>
<dbReference type="InterPro" id="IPR025711">
    <property type="entry name" value="PepSY"/>
</dbReference>
<sequence length="103" mass="11213">MSRTYLRMALIFGLIWVGTAEPGHALFGLGDSDKKELAASATITLQQAVDKAVGNVPGTVVEAELEKHDGRVVYEIEIIDEQGKECEVLIDAKTGETLKIKRD</sequence>
<gene>
    <name evidence="2" type="ORF">DNFV4_03197</name>
</gene>
<proteinExistence type="predicted"/>
<organism evidence="2 3">
    <name type="scientific">Nitrospira tepida</name>
    <dbReference type="NCBI Taxonomy" id="2973512"/>
    <lineage>
        <taxon>Bacteria</taxon>
        <taxon>Pseudomonadati</taxon>
        <taxon>Nitrospirota</taxon>
        <taxon>Nitrospiria</taxon>
        <taxon>Nitrospirales</taxon>
        <taxon>Nitrospiraceae</taxon>
        <taxon>Nitrospira</taxon>
    </lineage>
</organism>
<reference evidence="2" key="1">
    <citation type="submission" date="2022-10" db="EMBL/GenBank/DDBJ databases">
        <authorList>
            <person name="Koch H."/>
        </authorList>
    </citation>
    <scope>NUCLEOTIDE SEQUENCE</scope>
    <source>
        <strain evidence="2">DNF</strain>
    </source>
</reference>
<dbReference type="EMBL" id="OX365700">
    <property type="protein sequence ID" value="CAI4032767.1"/>
    <property type="molecule type" value="Genomic_DNA"/>
</dbReference>
<accession>A0AA86N141</accession>
<name>A0AA86N141_9BACT</name>
<dbReference type="AlphaFoldDB" id="A0AA86N141"/>
<dbReference type="Proteomes" id="UP001179121">
    <property type="component" value="Chromosome"/>
</dbReference>
<keyword evidence="3" id="KW-1185">Reference proteome</keyword>
<dbReference type="RefSeq" id="WP_289269481.1">
    <property type="nucleotide sequence ID" value="NZ_OX365700.1"/>
</dbReference>
<dbReference type="KEGG" id="nti:DNFV4_03197"/>
<evidence type="ECO:0000259" key="1">
    <source>
        <dbReference type="Pfam" id="PF03413"/>
    </source>
</evidence>
<evidence type="ECO:0000313" key="3">
    <source>
        <dbReference type="Proteomes" id="UP001179121"/>
    </source>
</evidence>